<evidence type="ECO:0000256" key="6">
    <source>
        <dbReference type="SAM" id="Phobius"/>
    </source>
</evidence>
<dbReference type="InterPro" id="IPR011701">
    <property type="entry name" value="MFS"/>
</dbReference>
<dbReference type="EMBL" id="JADBEM010000001">
    <property type="protein sequence ID" value="MBE1612571.1"/>
    <property type="molecule type" value="Genomic_DNA"/>
</dbReference>
<feature type="transmembrane region" description="Helical" evidence="6">
    <location>
        <begin position="176"/>
        <end position="196"/>
    </location>
</feature>
<comment type="subcellular location">
    <subcellularLocation>
        <location evidence="1">Cell membrane</location>
        <topology evidence="1">Multi-pass membrane protein</topology>
    </subcellularLocation>
</comment>
<keyword evidence="2" id="KW-1003">Cell membrane</keyword>
<dbReference type="PANTHER" id="PTHR43124">
    <property type="entry name" value="PURINE EFFLUX PUMP PBUE"/>
    <property type="match status" value="1"/>
</dbReference>
<feature type="transmembrane region" description="Helical" evidence="6">
    <location>
        <begin position="345"/>
        <end position="366"/>
    </location>
</feature>
<dbReference type="InterPro" id="IPR036259">
    <property type="entry name" value="MFS_trans_sf"/>
</dbReference>
<evidence type="ECO:0000256" key="4">
    <source>
        <dbReference type="ARBA" id="ARBA00022989"/>
    </source>
</evidence>
<gene>
    <name evidence="8" type="ORF">HEB94_009419</name>
</gene>
<feature type="domain" description="Major facilitator superfamily (MFS) profile" evidence="7">
    <location>
        <begin position="22"/>
        <end position="397"/>
    </location>
</feature>
<keyword evidence="9" id="KW-1185">Reference proteome</keyword>
<evidence type="ECO:0000256" key="3">
    <source>
        <dbReference type="ARBA" id="ARBA00022692"/>
    </source>
</evidence>
<evidence type="ECO:0000256" key="1">
    <source>
        <dbReference type="ARBA" id="ARBA00004651"/>
    </source>
</evidence>
<dbReference type="GO" id="GO:0005886">
    <property type="term" value="C:plasma membrane"/>
    <property type="evidence" value="ECO:0007669"/>
    <property type="project" value="UniProtKB-SubCell"/>
</dbReference>
<feature type="transmembrane region" description="Helical" evidence="6">
    <location>
        <begin position="20"/>
        <end position="43"/>
    </location>
</feature>
<dbReference type="PANTHER" id="PTHR43124:SF3">
    <property type="entry name" value="CHLORAMPHENICOL EFFLUX PUMP RV0191"/>
    <property type="match status" value="1"/>
</dbReference>
<accession>A0A927RPX6</accession>
<dbReference type="PROSITE" id="PS50850">
    <property type="entry name" value="MFS"/>
    <property type="match status" value="1"/>
</dbReference>
<feature type="transmembrane region" description="Helical" evidence="6">
    <location>
        <begin position="286"/>
        <end position="304"/>
    </location>
</feature>
<protein>
    <submittedName>
        <fullName evidence="8">MFS family arabinose efflux permease</fullName>
    </submittedName>
</protein>
<keyword evidence="4 6" id="KW-1133">Transmembrane helix</keyword>
<dbReference type="Pfam" id="PF07690">
    <property type="entry name" value="MFS_1"/>
    <property type="match status" value="1"/>
</dbReference>
<reference evidence="8" key="1">
    <citation type="submission" date="2020-10" db="EMBL/GenBank/DDBJ databases">
        <title>Sequencing the genomes of 1000 actinobacteria strains.</title>
        <authorList>
            <person name="Klenk H.-P."/>
        </authorList>
    </citation>
    <scope>NUCLEOTIDE SEQUENCE</scope>
    <source>
        <strain evidence="8">DSM 45354</strain>
    </source>
</reference>
<dbReference type="SUPFAM" id="SSF103473">
    <property type="entry name" value="MFS general substrate transporter"/>
    <property type="match status" value="1"/>
</dbReference>
<dbReference type="GO" id="GO:0022857">
    <property type="term" value="F:transmembrane transporter activity"/>
    <property type="evidence" value="ECO:0007669"/>
    <property type="project" value="InterPro"/>
</dbReference>
<dbReference type="RefSeq" id="WP_192755597.1">
    <property type="nucleotide sequence ID" value="NZ_BAABJL010000194.1"/>
</dbReference>
<organism evidence="8 9">
    <name type="scientific">Actinopolymorpha pittospori</name>
    <dbReference type="NCBI Taxonomy" id="648752"/>
    <lineage>
        <taxon>Bacteria</taxon>
        <taxon>Bacillati</taxon>
        <taxon>Actinomycetota</taxon>
        <taxon>Actinomycetes</taxon>
        <taxon>Propionibacteriales</taxon>
        <taxon>Actinopolymorphaceae</taxon>
        <taxon>Actinopolymorpha</taxon>
    </lineage>
</organism>
<comment type="caution">
    <text evidence="8">The sequence shown here is derived from an EMBL/GenBank/DDBJ whole genome shotgun (WGS) entry which is preliminary data.</text>
</comment>
<evidence type="ECO:0000313" key="8">
    <source>
        <dbReference type="EMBL" id="MBE1612571.1"/>
    </source>
</evidence>
<keyword evidence="3 6" id="KW-0812">Transmembrane</keyword>
<feature type="transmembrane region" description="Helical" evidence="6">
    <location>
        <begin position="89"/>
        <end position="107"/>
    </location>
</feature>
<keyword evidence="5 6" id="KW-0472">Membrane</keyword>
<evidence type="ECO:0000256" key="5">
    <source>
        <dbReference type="ARBA" id="ARBA00023136"/>
    </source>
</evidence>
<feature type="transmembrane region" description="Helical" evidence="6">
    <location>
        <begin position="146"/>
        <end position="164"/>
    </location>
</feature>
<dbReference type="AlphaFoldDB" id="A0A927RPX6"/>
<dbReference type="InterPro" id="IPR020846">
    <property type="entry name" value="MFS_dom"/>
</dbReference>
<dbReference type="Gene3D" id="1.20.1250.20">
    <property type="entry name" value="MFS general substrate transporter like domains"/>
    <property type="match status" value="1"/>
</dbReference>
<evidence type="ECO:0000313" key="9">
    <source>
        <dbReference type="Proteomes" id="UP000638648"/>
    </source>
</evidence>
<evidence type="ECO:0000259" key="7">
    <source>
        <dbReference type="PROSITE" id="PS50850"/>
    </source>
</evidence>
<feature type="transmembrane region" description="Helical" evidence="6">
    <location>
        <begin position="310"/>
        <end position="333"/>
    </location>
</feature>
<proteinExistence type="predicted"/>
<feature type="transmembrane region" description="Helical" evidence="6">
    <location>
        <begin position="113"/>
        <end position="134"/>
    </location>
</feature>
<dbReference type="CDD" id="cd17324">
    <property type="entry name" value="MFS_NepI_like"/>
    <property type="match status" value="1"/>
</dbReference>
<feature type="transmembrane region" description="Helical" evidence="6">
    <location>
        <begin position="217"/>
        <end position="240"/>
    </location>
</feature>
<sequence length="407" mass="41029">MTTTCEQRAVPTALPARRAWLAVMSVALGAFVIVTAEFIPVGFLPRIAESLDVSLGTAGLMVLMPGLSAAIAAPLMFVRAGKIDRRKVIAGLGGLVALSNAIAAIAPNFAVVLLGRILLGVAIAGFWTVVTPVGPKLVGPRAGTHATSIIVTGVSAGTVVGLPAGEVLGNLLGWRLTFAVAAVAAAVIVVAQLFLLPSISSDEHTRVRDLVQVLRAPFALVGIIATAVAFIGQFGASTFITPLLTEHVHMGEGGAVTALLFGYGAGGILGTLVGGPLVARSRVATFALAAAGVGVALIALPMLGTTKVAVGIAVVAWGVIWGLIPLTAQVWMLRAMPHAQEAASAVNVSNMQISIAIGSAVGGLLVDNAGLVPVYVIGGAIVITSALFASIAGRRAQRALTGPSLEV</sequence>
<feature type="transmembrane region" description="Helical" evidence="6">
    <location>
        <begin position="372"/>
        <end position="392"/>
    </location>
</feature>
<dbReference type="Proteomes" id="UP000638648">
    <property type="component" value="Unassembled WGS sequence"/>
</dbReference>
<evidence type="ECO:0000256" key="2">
    <source>
        <dbReference type="ARBA" id="ARBA00022475"/>
    </source>
</evidence>
<dbReference type="InterPro" id="IPR050189">
    <property type="entry name" value="MFS_Efflux_Transporters"/>
</dbReference>
<feature type="transmembrane region" description="Helical" evidence="6">
    <location>
        <begin position="55"/>
        <end position="77"/>
    </location>
</feature>
<feature type="transmembrane region" description="Helical" evidence="6">
    <location>
        <begin position="260"/>
        <end position="279"/>
    </location>
</feature>
<name>A0A927RPX6_9ACTN</name>